<keyword evidence="2" id="KW-1185">Reference proteome</keyword>
<name>A0AAN8KUF8_9TELE</name>
<evidence type="ECO:0000313" key="1">
    <source>
        <dbReference type="EMBL" id="KAK6295530.1"/>
    </source>
</evidence>
<gene>
    <name evidence="1" type="ORF">J4Q44_G00347560</name>
</gene>
<dbReference type="EMBL" id="JAGTTL010000034">
    <property type="protein sequence ID" value="KAK6295530.1"/>
    <property type="molecule type" value="Genomic_DNA"/>
</dbReference>
<reference evidence="1 2" key="1">
    <citation type="submission" date="2021-04" db="EMBL/GenBank/DDBJ databases">
        <authorList>
            <person name="De Guttry C."/>
            <person name="Zahm M."/>
            <person name="Klopp C."/>
            <person name="Cabau C."/>
            <person name="Louis A."/>
            <person name="Berthelot C."/>
            <person name="Parey E."/>
            <person name="Roest Crollius H."/>
            <person name="Montfort J."/>
            <person name="Robinson-Rechavi M."/>
            <person name="Bucao C."/>
            <person name="Bouchez O."/>
            <person name="Gislard M."/>
            <person name="Lluch J."/>
            <person name="Milhes M."/>
            <person name="Lampietro C."/>
            <person name="Lopez Roques C."/>
            <person name="Donnadieu C."/>
            <person name="Braasch I."/>
            <person name="Desvignes T."/>
            <person name="Postlethwait J."/>
            <person name="Bobe J."/>
            <person name="Wedekind C."/>
            <person name="Guiguen Y."/>
        </authorList>
    </citation>
    <scope>NUCLEOTIDE SEQUENCE [LARGE SCALE GENOMIC DNA]</scope>
    <source>
        <strain evidence="1">Cs_M1</strain>
        <tissue evidence="1">Blood</tissue>
    </source>
</reference>
<evidence type="ECO:0000313" key="2">
    <source>
        <dbReference type="Proteomes" id="UP001356427"/>
    </source>
</evidence>
<accession>A0AAN8KUF8</accession>
<proteinExistence type="predicted"/>
<sequence length="130" mass="14737">MCPLIHWHIECFPSKHFKSCPALVKPLNTSTHTSYPHSITAVIPFQHFLCHRSWSDIGVSLDQLQKRDYRTRGDRWDMVRATLGGLRAQDTGRRAGSTGSARNTMFPYRYPATQVEHSGRSAIAICHVDS</sequence>
<dbReference type="AlphaFoldDB" id="A0AAN8KUF8"/>
<dbReference type="Proteomes" id="UP001356427">
    <property type="component" value="Unassembled WGS sequence"/>
</dbReference>
<comment type="caution">
    <text evidence="1">The sequence shown here is derived from an EMBL/GenBank/DDBJ whole genome shotgun (WGS) entry which is preliminary data.</text>
</comment>
<organism evidence="1 2">
    <name type="scientific">Coregonus suidteri</name>
    <dbReference type="NCBI Taxonomy" id="861788"/>
    <lineage>
        <taxon>Eukaryota</taxon>
        <taxon>Metazoa</taxon>
        <taxon>Chordata</taxon>
        <taxon>Craniata</taxon>
        <taxon>Vertebrata</taxon>
        <taxon>Euteleostomi</taxon>
        <taxon>Actinopterygii</taxon>
        <taxon>Neopterygii</taxon>
        <taxon>Teleostei</taxon>
        <taxon>Protacanthopterygii</taxon>
        <taxon>Salmoniformes</taxon>
        <taxon>Salmonidae</taxon>
        <taxon>Coregoninae</taxon>
        <taxon>Coregonus</taxon>
    </lineage>
</organism>
<protein>
    <submittedName>
        <fullName evidence="1">Uncharacterized protein</fullName>
    </submittedName>
</protein>